<evidence type="ECO:0000313" key="2">
    <source>
        <dbReference type="EMBL" id="RCU45616.1"/>
    </source>
</evidence>
<dbReference type="PANTHER" id="PTHR30535">
    <property type="entry name" value="VITAMIN B12-BINDING PROTEIN"/>
    <property type="match status" value="1"/>
</dbReference>
<evidence type="ECO:0000259" key="1">
    <source>
        <dbReference type="PROSITE" id="PS50983"/>
    </source>
</evidence>
<evidence type="ECO:0000313" key="3">
    <source>
        <dbReference type="Proteomes" id="UP000252558"/>
    </source>
</evidence>
<protein>
    <submittedName>
        <fullName evidence="2">ABC transporter substrate-binding protein</fullName>
    </submittedName>
</protein>
<dbReference type="Proteomes" id="UP000252558">
    <property type="component" value="Unassembled WGS sequence"/>
</dbReference>
<name>A0A368N5X2_9GAMM</name>
<feature type="domain" description="Fe/B12 periplasmic-binding" evidence="1">
    <location>
        <begin position="43"/>
        <end position="293"/>
    </location>
</feature>
<sequence>MKTSLTPSVFTSAGRALRTTICTVAVSATLLVASSANLYAAERLVSTDAGATDLIVAMGLADELVAIDVTSQPPQGKQLPSVGYHRALSAEGLLSLKPTTVVGSEHMGPPAAVQALESAKVQLVQLPSADTPTDLANNIQQLAAALNRPEQGEALLIQLNRQLGLLNEVDRSEQRVAFLLAMDPSKLRLAGAGTGGDAFIDLLGAQNVAEFDNYRNVSAESLLSMQPTVILVAGKVTDQAVTSLLTANPILQHTPAGSQQRIIAVDGSSLVAGLSMAAVAEAKRTSAQLEKTL</sequence>
<organism evidence="2 3">
    <name type="scientific">Corallincola holothuriorum</name>
    <dbReference type="NCBI Taxonomy" id="2282215"/>
    <lineage>
        <taxon>Bacteria</taxon>
        <taxon>Pseudomonadati</taxon>
        <taxon>Pseudomonadota</taxon>
        <taxon>Gammaproteobacteria</taxon>
        <taxon>Alteromonadales</taxon>
        <taxon>Psychromonadaceae</taxon>
        <taxon>Corallincola</taxon>
    </lineage>
</organism>
<dbReference type="EMBL" id="QPID01000009">
    <property type="protein sequence ID" value="RCU45616.1"/>
    <property type="molecule type" value="Genomic_DNA"/>
</dbReference>
<dbReference type="Gene3D" id="3.40.50.1980">
    <property type="entry name" value="Nitrogenase molybdenum iron protein domain"/>
    <property type="match status" value="2"/>
</dbReference>
<dbReference type="InterPro" id="IPR050902">
    <property type="entry name" value="ABC_Transporter_SBP"/>
</dbReference>
<gene>
    <name evidence="2" type="ORF">DU002_14210</name>
</gene>
<reference evidence="2 3" key="1">
    <citation type="submission" date="2018-07" db="EMBL/GenBank/DDBJ databases">
        <title>Corallincola holothuriorum sp. nov., a new facultative anaerobe isolated from sea cucumber Apostichopus japonicus.</title>
        <authorList>
            <person name="Xia H."/>
        </authorList>
    </citation>
    <scope>NUCLEOTIDE SEQUENCE [LARGE SCALE GENOMIC DNA]</scope>
    <source>
        <strain evidence="2 3">C4</strain>
    </source>
</reference>
<dbReference type="PROSITE" id="PS50983">
    <property type="entry name" value="FE_B12_PBP"/>
    <property type="match status" value="1"/>
</dbReference>
<dbReference type="InterPro" id="IPR002491">
    <property type="entry name" value="ABC_transptr_periplasmic_BD"/>
</dbReference>
<dbReference type="PANTHER" id="PTHR30535:SF4">
    <property type="entry name" value="HEMIN-BINDING PERIPLASMIC PROTEIN HMUT"/>
    <property type="match status" value="1"/>
</dbReference>
<dbReference type="Pfam" id="PF01497">
    <property type="entry name" value="Peripla_BP_2"/>
    <property type="match status" value="1"/>
</dbReference>
<comment type="caution">
    <text evidence="2">The sequence shown here is derived from an EMBL/GenBank/DDBJ whole genome shotgun (WGS) entry which is preliminary data.</text>
</comment>
<dbReference type="AlphaFoldDB" id="A0A368N5X2"/>
<dbReference type="OrthoDB" id="9797736at2"/>
<accession>A0A368N5X2</accession>
<proteinExistence type="predicted"/>
<dbReference type="SUPFAM" id="SSF53807">
    <property type="entry name" value="Helical backbone' metal receptor"/>
    <property type="match status" value="1"/>
</dbReference>
<dbReference type="RefSeq" id="WP_114339066.1">
    <property type="nucleotide sequence ID" value="NZ_QPID01000009.1"/>
</dbReference>
<keyword evidence="3" id="KW-1185">Reference proteome</keyword>